<evidence type="ECO:0000313" key="4">
    <source>
        <dbReference type="WBParaSite" id="MCU_008989-RA"/>
    </source>
</evidence>
<dbReference type="GO" id="GO:0000379">
    <property type="term" value="P:tRNA-type intron splice site recognition and cleavage"/>
    <property type="evidence" value="ECO:0007669"/>
    <property type="project" value="TreeGrafter"/>
</dbReference>
<dbReference type="Pfam" id="PF12928">
    <property type="entry name" value="tRNA_int_end_N2"/>
    <property type="match status" value="1"/>
</dbReference>
<organism evidence="4">
    <name type="scientific">Mesocestoides corti</name>
    <name type="common">Flatworm</name>
    <dbReference type="NCBI Taxonomy" id="53468"/>
    <lineage>
        <taxon>Eukaryota</taxon>
        <taxon>Metazoa</taxon>
        <taxon>Spiralia</taxon>
        <taxon>Lophotrochozoa</taxon>
        <taxon>Platyhelminthes</taxon>
        <taxon>Cestoda</taxon>
        <taxon>Eucestoda</taxon>
        <taxon>Cyclophyllidea</taxon>
        <taxon>Mesocestoididae</taxon>
        <taxon>Mesocestoides</taxon>
    </lineage>
</organism>
<protein>
    <submittedName>
        <fullName evidence="4">tRNA_int_end_N2 domain-containing protein</fullName>
    </submittedName>
</protein>
<dbReference type="GO" id="GO:0000214">
    <property type="term" value="C:tRNA-intron endonuclease complex"/>
    <property type="evidence" value="ECO:0007669"/>
    <property type="project" value="TreeGrafter"/>
</dbReference>
<evidence type="ECO:0000256" key="2">
    <source>
        <dbReference type="ARBA" id="ARBA00022694"/>
    </source>
</evidence>
<proteinExistence type="inferred from homology"/>
<name>A0A5K3FJF8_MESCO</name>
<comment type="similarity">
    <text evidence="1">Belongs to the SEN54 family.</text>
</comment>
<evidence type="ECO:0000256" key="1">
    <source>
        <dbReference type="ARBA" id="ARBA00005736"/>
    </source>
</evidence>
<keyword evidence="2" id="KW-0819">tRNA processing</keyword>
<dbReference type="AlphaFoldDB" id="A0A5K3FJF8"/>
<dbReference type="InterPro" id="IPR024337">
    <property type="entry name" value="tRNA_splic_suSen54"/>
</dbReference>
<sequence>MDKLLVGKELFNIIQNCRGTSASVPFDGKTICTPPGSVVAERCLSHLFDQLHHEYTSLDCRTAQGCLTPGPLVKLTSVRGKFLRKHGFSVRGGNHYLYPEEAAYLAESGCLNVYDRGLPLSLQQLTNALFQDAYTYACYTTYVRLVRQGFVLRRRDPMDLESDGTDELFTRKTIKVELDSSVSTKASKYAKACETDEMFATASPSDLKPVGPNRLNEWIRPKTSTEGGATQPPILFNVFDDRNSDRTKQFRKRGAREPDFVLVVVLLGDDADFRINGRILSDFGLRQETKILLATVDNGDVYFQCVEVFSVPCIKYL</sequence>
<feature type="domain" description="tRNA-splicing endonuclease subunit Sen54 N-terminal" evidence="3">
    <location>
        <begin position="72"/>
        <end position="114"/>
    </location>
</feature>
<dbReference type="WBParaSite" id="MCU_008989-RA">
    <property type="protein sequence ID" value="MCU_008989-RA"/>
    <property type="gene ID" value="MCU_008989"/>
</dbReference>
<evidence type="ECO:0000259" key="3">
    <source>
        <dbReference type="Pfam" id="PF12928"/>
    </source>
</evidence>
<reference evidence="4" key="1">
    <citation type="submission" date="2019-11" db="UniProtKB">
        <authorList>
            <consortium name="WormBaseParasite"/>
        </authorList>
    </citation>
    <scope>IDENTIFICATION</scope>
</reference>
<dbReference type="InterPro" id="IPR024336">
    <property type="entry name" value="tRNA_splic_suSen54_N"/>
</dbReference>
<dbReference type="PANTHER" id="PTHR21027:SF1">
    <property type="entry name" value="TRNA-SPLICING ENDONUCLEASE SUBUNIT SEN54"/>
    <property type="match status" value="1"/>
</dbReference>
<accession>A0A5K3FJF8</accession>
<dbReference type="PANTHER" id="PTHR21027">
    <property type="entry name" value="TRNA-SPLICING ENDONUCLEASE SUBUNIT SEN54"/>
    <property type="match status" value="1"/>
</dbReference>